<dbReference type="PIRSF" id="PIRSF035009">
    <property type="entry name" value="UCP035009_HSDR_N"/>
    <property type="match status" value="1"/>
</dbReference>
<evidence type="ECO:0000259" key="1">
    <source>
        <dbReference type="Pfam" id="PF04313"/>
    </source>
</evidence>
<keyword evidence="2" id="KW-0255">Endonuclease</keyword>
<keyword evidence="2" id="KW-0378">Hydrolase</keyword>
<dbReference type="GO" id="GO:0003677">
    <property type="term" value="F:DNA binding"/>
    <property type="evidence" value="ECO:0007669"/>
    <property type="project" value="UniProtKB-KW"/>
</dbReference>
<evidence type="ECO:0000313" key="3">
    <source>
        <dbReference type="Proteomes" id="UP000030416"/>
    </source>
</evidence>
<dbReference type="GO" id="GO:0005524">
    <property type="term" value="F:ATP binding"/>
    <property type="evidence" value="ECO:0007669"/>
    <property type="project" value="UniProtKB-KW"/>
</dbReference>
<protein>
    <submittedName>
        <fullName evidence="2">Endonuclease</fullName>
    </submittedName>
</protein>
<dbReference type="eggNOG" id="COG4748">
    <property type="taxonomic scope" value="Bacteria"/>
</dbReference>
<feature type="domain" description="Restriction endonuclease type I HsdR N-terminal" evidence="1">
    <location>
        <begin position="62"/>
        <end position="126"/>
    </location>
</feature>
<dbReference type="GO" id="GO:0009307">
    <property type="term" value="P:DNA restriction-modification system"/>
    <property type="evidence" value="ECO:0007669"/>
    <property type="project" value="UniProtKB-KW"/>
</dbReference>
<dbReference type="Proteomes" id="UP000030416">
    <property type="component" value="Unassembled WGS sequence"/>
</dbReference>
<organism evidence="2 3">
    <name type="scientific">Ureibacillus manganicus DSM 26584</name>
    <dbReference type="NCBI Taxonomy" id="1384049"/>
    <lineage>
        <taxon>Bacteria</taxon>
        <taxon>Bacillati</taxon>
        <taxon>Bacillota</taxon>
        <taxon>Bacilli</taxon>
        <taxon>Bacillales</taxon>
        <taxon>Caryophanaceae</taxon>
        <taxon>Ureibacillus</taxon>
    </lineage>
</organism>
<dbReference type="GO" id="GO:0009035">
    <property type="term" value="F:type I site-specific deoxyribonuclease activity"/>
    <property type="evidence" value="ECO:0007669"/>
    <property type="project" value="UniProtKB-EC"/>
</dbReference>
<dbReference type="EMBL" id="JPVN01000008">
    <property type="protein sequence ID" value="KGR78953.1"/>
    <property type="molecule type" value="Genomic_DNA"/>
</dbReference>
<dbReference type="InterPro" id="IPR007409">
    <property type="entry name" value="Restrct_endonuc_type1_HsdR_N"/>
</dbReference>
<keyword evidence="3" id="KW-1185">Reference proteome</keyword>
<comment type="caution">
    <text evidence="2">The sequence shown here is derived from an EMBL/GenBank/DDBJ whole genome shotgun (WGS) entry which is preliminary data.</text>
</comment>
<sequence>MEQFTEQLKSLAKRSGTLRDSITTEEATKTAIVMPFFQLLGYDVFNPLEFCPEFTADVGIKKGEKVDYAILVDGEPIILIECKSINEKLTKHDSQLFRYFGTTSAKFGILTNGVEYKFFTDLEESNKMDATPFFIFNILELRDSHVQEIAKFRKETFDVDNIASAASELKYLNALKLYLSEQFEDPGDDFIRFLVNKIYDGVKTKNTIDKFTPIISKGLKQIVNEKVNDKLNAALKSTGDSKINITLPDPKGELASDNEKIIEKENDETNAINTTLEELETYSVAKVILKDLISPNRLFYRDNRSYFNILIDDSIRKWILRVYFNENRNYIVLNNASNDKERTMIDFQQPIDLIDFREQIIETARQYA</sequence>
<accession>A0A0A3I886</accession>
<keyword evidence="2" id="KW-0540">Nuclease</keyword>
<proteinExistence type="predicted"/>
<gene>
    <name evidence="2" type="ORF">CD29_07960</name>
</gene>
<dbReference type="OrthoDB" id="9148007at2"/>
<dbReference type="RefSeq" id="WP_036185017.1">
    <property type="nucleotide sequence ID" value="NZ_AVDA01000008.1"/>
</dbReference>
<name>A0A0A3I886_9BACL</name>
<dbReference type="InterPro" id="IPR017035">
    <property type="entry name" value="UCP035009_HsdR_All3000-type"/>
</dbReference>
<evidence type="ECO:0000313" key="2">
    <source>
        <dbReference type="EMBL" id="KGR78953.1"/>
    </source>
</evidence>
<dbReference type="Pfam" id="PF04313">
    <property type="entry name" value="HSDR_N"/>
    <property type="match status" value="1"/>
</dbReference>
<dbReference type="AlphaFoldDB" id="A0A0A3I886"/>
<reference evidence="2 3" key="1">
    <citation type="submission" date="2014-02" db="EMBL/GenBank/DDBJ databases">
        <title>Draft genome sequence of Lysinibacillus manganicus DSM 26584T.</title>
        <authorList>
            <person name="Zhang F."/>
            <person name="Wang G."/>
            <person name="Zhang L."/>
        </authorList>
    </citation>
    <scope>NUCLEOTIDE SEQUENCE [LARGE SCALE GENOMIC DNA]</scope>
    <source>
        <strain evidence="2 3">DSM 26584</strain>
    </source>
</reference>